<dbReference type="RefSeq" id="WP_132826933.1">
    <property type="nucleotide sequence ID" value="NZ_SMFP01000001.1"/>
</dbReference>
<keyword evidence="1" id="KW-0812">Transmembrane</keyword>
<protein>
    <recommendedName>
        <fullName evidence="4">Bacteriophage holin of superfamily 6 (Holin_LLH)</fullName>
    </recommendedName>
</protein>
<reference evidence="2 3" key="1">
    <citation type="submission" date="2019-03" db="EMBL/GenBank/DDBJ databases">
        <authorList>
            <person name="Zhang S."/>
        </authorList>
    </citation>
    <scope>NUCLEOTIDE SEQUENCE [LARGE SCALE GENOMIC DNA]</scope>
    <source>
        <strain evidence="2 3">S4J41</strain>
    </source>
</reference>
<evidence type="ECO:0000313" key="3">
    <source>
        <dbReference type="Proteomes" id="UP000294662"/>
    </source>
</evidence>
<dbReference type="EMBL" id="SMFP01000001">
    <property type="protein sequence ID" value="TDE40943.1"/>
    <property type="molecule type" value="Genomic_DNA"/>
</dbReference>
<gene>
    <name evidence="2" type="ORF">E1B25_01645</name>
</gene>
<keyword evidence="1" id="KW-0472">Membrane</keyword>
<sequence>MNAFSDLLAPLMPVVLQVVSALLGVLLIRLTGVAKERWGIEIEARHRETLHSALMTGITAALSKGVTNKQAIAAAVSHAVQRGAPDAIKRFGLSEMDLADMAQAKLQDALSAMPWVGVDAPEIGAEIADTGDIQTSAR</sequence>
<accession>A0A4R5F0Q2</accession>
<organism evidence="2 3">
    <name type="scientific">Antarcticimicrobium sediminis</name>
    <dbReference type="NCBI Taxonomy" id="2546227"/>
    <lineage>
        <taxon>Bacteria</taxon>
        <taxon>Pseudomonadati</taxon>
        <taxon>Pseudomonadota</taxon>
        <taxon>Alphaproteobacteria</taxon>
        <taxon>Rhodobacterales</taxon>
        <taxon>Paracoccaceae</taxon>
        <taxon>Antarcticimicrobium</taxon>
    </lineage>
</organism>
<dbReference type="AlphaFoldDB" id="A0A4R5F0Q2"/>
<evidence type="ECO:0000256" key="1">
    <source>
        <dbReference type="SAM" id="Phobius"/>
    </source>
</evidence>
<keyword evidence="1" id="KW-1133">Transmembrane helix</keyword>
<evidence type="ECO:0000313" key="2">
    <source>
        <dbReference type="EMBL" id="TDE40943.1"/>
    </source>
</evidence>
<proteinExistence type="predicted"/>
<keyword evidence="3" id="KW-1185">Reference proteome</keyword>
<feature type="transmembrane region" description="Helical" evidence="1">
    <location>
        <begin position="12"/>
        <end position="30"/>
    </location>
</feature>
<name>A0A4R5F0Q2_9RHOB</name>
<dbReference type="OrthoDB" id="7775871at2"/>
<dbReference type="Proteomes" id="UP000294662">
    <property type="component" value="Unassembled WGS sequence"/>
</dbReference>
<comment type="caution">
    <text evidence="2">The sequence shown here is derived from an EMBL/GenBank/DDBJ whole genome shotgun (WGS) entry which is preliminary data.</text>
</comment>
<evidence type="ECO:0008006" key="4">
    <source>
        <dbReference type="Google" id="ProtNLM"/>
    </source>
</evidence>